<reference evidence="2" key="1">
    <citation type="submission" date="2019-12" db="EMBL/GenBank/DDBJ databases">
        <authorList>
            <person name="Scholes J."/>
        </authorList>
    </citation>
    <scope>NUCLEOTIDE SEQUENCE</scope>
</reference>
<feature type="region of interest" description="Disordered" evidence="1">
    <location>
        <begin position="94"/>
        <end position="115"/>
    </location>
</feature>
<feature type="non-terminal residue" evidence="2">
    <location>
        <position position="115"/>
    </location>
</feature>
<organism evidence="2 3">
    <name type="scientific">Striga hermonthica</name>
    <name type="common">Purple witchweed</name>
    <name type="synonym">Buchnera hermonthica</name>
    <dbReference type="NCBI Taxonomy" id="68872"/>
    <lineage>
        <taxon>Eukaryota</taxon>
        <taxon>Viridiplantae</taxon>
        <taxon>Streptophyta</taxon>
        <taxon>Embryophyta</taxon>
        <taxon>Tracheophyta</taxon>
        <taxon>Spermatophyta</taxon>
        <taxon>Magnoliopsida</taxon>
        <taxon>eudicotyledons</taxon>
        <taxon>Gunneridae</taxon>
        <taxon>Pentapetalae</taxon>
        <taxon>asterids</taxon>
        <taxon>lamiids</taxon>
        <taxon>Lamiales</taxon>
        <taxon>Orobanchaceae</taxon>
        <taxon>Buchnereae</taxon>
        <taxon>Striga</taxon>
    </lineage>
</organism>
<accession>A0A9N7R0B0</accession>
<feature type="non-terminal residue" evidence="2">
    <location>
        <position position="1"/>
    </location>
</feature>
<evidence type="ECO:0000256" key="1">
    <source>
        <dbReference type="SAM" id="MobiDB-lite"/>
    </source>
</evidence>
<protein>
    <submittedName>
        <fullName evidence="2">Uncharacterized protein</fullName>
    </submittedName>
</protein>
<comment type="caution">
    <text evidence="2">The sequence shown here is derived from an EMBL/GenBank/DDBJ whole genome shotgun (WGS) entry which is preliminary data.</text>
</comment>
<keyword evidence="3" id="KW-1185">Reference proteome</keyword>
<sequence>FMVERVRCEDSPSFGVVSMDVGEPKVAEVKEEILIVGGGGHDDETHKKGSADEEVFKVKGKVLVEVDEDREWDAHVVEEGVPEVWMVEDESLRARKGGGNDTKVGIEALRREGPR</sequence>
<gene>
    <name evidence="2" type="ORF">SHERM_09444</name>
</gene>
<proteinExistence type="predicted"/>
<evidence type="ECO:0000313" key="3">
    <source>
        <dbReference type="Proteomes" id="UP001153555"/>
    </source>
</evidence>
<dbReference type="Proteomes" id="UP001153555">
    <property type="component" value="Unassembled WGS sequence"/>
</dbReference>
<dbReference type="AlphaFoldDB" id="A0A9N7R0B0"/>
<dbReference type="EMBL" id="CACSLK010000984">
    <property type="protein sequence ID" value="CAA0806555.1"/>
    <property type="molecule type" value="Genomic_DNA"/>
</dbReference>
<name>A0A9N7R0B0_STRHE</name>
<evidence type="ECO:0000313" key="2">
    <source>
        <dbReference type="EMBL" id="CAA0806555.1"/>
    </source>
</evidence>